<dbReference type="SUPFAM" id="SSF53335">
    <property type="entry name" value="S-adenosyl-L-methionine-dependent methyltransferases"/>
    <property type="match status" value="1"/>
</dbReference>
<reference evidence="9" key="1">
    <citation type="submission" date="2023-02" db="EMBL/GenBank/DDBJ databases">
        <title>Actinokineospora globicatena NBRC 15670.</title>
        <authorList>
            <person name="Ichikawa N."/>
            <person name="Sato H."/>
            <person name="Tonouchi N."/>
        </authorList>
    </citation>
    <scope>NUCLEOTIDE SEQUENCE</scope>
    <source>
        <strain evidence="9">NBRC 15670</strain>
    </source>
</reference>
<gene>
    <name evidence="9" type="ORF">Aglo03_07060</name>
</gene>
<evidence type="ECO:0000313" key="10">
    <source>
        <dbReference type="Proteomes" id="UP001165042"/>
    </source>
</evidence>
<proteinExistence type="inferred from homology"/>
<evidence type="ECO:0000256" key="5">
    <source>
        <dbReference type="ARBA" id="ARBA00022723"/>
    </source>
</evidence>
<dbReference type="GO" id="GO:0032259">
    <property type="term" value="P:methylation"/>
    <property type="evidence" value="ECO:0007669"/>
    <property type="project" value="UniProtKB-KW"/>
</dbReference>
<protein>
    <submittedName>
        <fullName evidence="9">Methyltransferase MtfB</fullName>
    </submittedName>
</protein>
<dbReference type="GO" id="GO:0046872">
    <property type="term" value="F:metal ion binding"/>
    <property type="evidence" value="ECO:0007669"/>
    <property type="project" value="UniProtKB-KW"/>
</dbReference>
<dbReference type="Gene3D" id="3.40.50.150">
    <property type="entry name" value="Vaccinia Virus protein VP39"/>
    <property type="match status" value="1"/>
</dbReference>
<evidence type="ECO:0000256" key="3">
    <source>
        <dbReference type="ARBA" id="ARBA00022679"/>
    </source>
</evidence>
<comment type="similarity">
    <text evidence="8">Belongs to the methyltransferase TylF/MycF family.</text>
</comment>
<dbReference type="PANTHER" id="PTHR40036">
    <property type="entry name" value="MACROCIN O-METHYLTRANSFERASE"/>
    <property type="match status" value="1"/>
</dbReference>
<comment type="pathway">
    <text evidence="1">Antibiotic biosynthesis.</text>
</comment>
<dbReference type="AlphaFoldDB" id="A0A9W6QJM2"/>
<sequence length="250" mass="27934">MPSPNALYLDLIKRVLANTVYGDPPHPNTWRDSVDYDAATRARGADWPTVAHTMIGLERLDNLQHCLETALADGVPGDVAETGVWRGGACVLMRAVLHAAGDVDRSVWVIDSFEGMPKCSAEDHEADQAMALHDYNDLLAVPLETVQDNFARYGLLDDQVRFLPGWFRDTLPTAPIDRLAVLRLDGDLYESTTDALRHLYPKLAPGGFLIVDDYFLPSCRDAVHDYRSEHGITEPIQDIDGFGAYWRRDR</sequence>
<keyword evidence="10" id="KW-1185">Reference proteome</keyword>
<evidence type="ECO:0000256" key="8">
    <source>
        <dbReference type="ARBA" id="ARBA00060900"/>
    </source>
</evidence>
<keyword evidence="4" id="KW-0949">S-adenosyl-L-methionine</keyword>
<keyword evidence="6" id="KW-0460">Magnesium</keyword>
<organism evidence="9 10">
    <name type="scientific">Actinokineospora globicatena</name>
    <dbReference type="NCBI Taxonomy" id="103729"/>
    <lineage>
        <taxon>Bacteria</taxon>
        <taxon>Bacillati</taxon>
        <taxon>Actinomycetota</taxon>
        <taxon>Actinomycetes</taxon>
        <taxon>Pseudonocardiales</taxon>
        <taxon>Pseudonocardiaceae</taxon>
        <taxon>Actinokineospora</taxon>
    </lineage>
</organism>
<dbReference type="GO" id="GO:0008168">
    <property type="term" value="F:methyltransferase activity"/>
    <property type="evidence" value="ECO:0007669"/>
    <property type="project" value="UniProtKB-KW"/>
</dbReference>
<evidence type="ECO:0000256" key="2">
    <source>
        <dbReference type="ARBA" id="ARBA00022603"/>
    </source>
</evidence>
<evidence type="ECO:0000256" key="7">
    <source>
        <dbReference type="ARBA" id="ARBA00023194"/>
    </source>
</evidence>
<evidence type="ECO:0000256" key="4">
    <source>
        <dbReference type="ARBA" id="ARBA00022691"/>
    </source>
</evidence>
<dbReference type="Proteomes" id="UP001165042">
    <property type="component" value="Unassembled WGS sequence"/>
</dbReference>
<name>A0A9W6QJM2_9PSEU</name>
<dbReference type="GO" id="GO:0017000">
    <property type="term" value="P:antibiotic biosynthetic process"/>
    <property type="evidence" value="ECO:0007669"/>
    <property type="project" value="UniProtKB-KW"/>
</dbReference>
<keyword evidence="3" id="KW-0808">Transferase</keyword>
<dbReference type="FunFam" id="3.40.50.150:FF:000331">
    <property type="entry name" value="Macrocin O-methyltransferase"/>
    <property type="match status" value="1"/>
</dbReference>
<accession>A0A9W6QJM2</accession>
<dbReference type="Pfam" id="PF05711">
    <property type="entry name" value="TylF"/>
    <property type="match status" value="1"/>
</dbReference>
<dbReference type="InterPro" id="IPR029063">
    <property type="entry name" value="SAM-dependent_MTases_sf"/>
</dbReference>
<dbReference type="RefSeq" id="WP_285607434.1">
    <property type="nucleotide sequence ID" value="NZ_BSSD01000001.1"/>
</dbReference>
<evidence type="ECO:0000256" key="1">
    <source>
        <dbReference type="ARBA" id="ARBA00004792"/>
    </source>
</evidence>
<keyword evidence="2 9" id="KW-0489">Methyltransferase</keyword>
<dbReference type="PANTHER" id="PTHR40036:SF1">
    <property type="entry name" value="MACROCIN O-METHYLTRANSFERASE"/>
    <property type="match status" value="1"/>
</dbReference>
<evidence type="ECO:0000256" key="6">
    <source>
        <dbReference type="ARBA" id="ARBA00022842"/>
    </source>
</evidence>
<dbReference type="InterPro" id="IPR008884">
    <property type="entry name" value="TylF_MeTrfase"/>
</dbReference>
<dbReference type="EMBL" id="BSSD01000001">
    <property type="protein sequence ID" value="GLW89890.1"/>
    <property type="molecule type" value="Genomic_DNA"/>
</dbReference>
<evidence type="ECO:0000313" key="9">
    <source>
        <dbReference type="EMBL" id="GLW89890.1"/>
    </source>
</evidence>
<comment type="caution">
    <text evidence="9">The sequence shown here is derived from an EMBL/GenBank/DDBJ whole genome shotgun (WGS) entry which is preliminary data.</text>
</comment>
<keyword evidence="7" id="KW-0045">Antibiotic biosynthesis</keyword>
<keyword evidence="5" id="KW-0479">Metal-binding</keyword>